<name>A0A077QNW0_XENBV</name>
<organism evidence="1 2">
    <name type="scientific">Xenorhabdus bovienii str. Intermedium</name>
    <dbReference type="NCBI Taxonomy" id="1379677"/>
    <lineage>
        <taxon>Bacteria</taxon>
        <taxon>Pseudomonadati</taxon>
        <taxon>Pseudomonadota</taxon>
        <taxon>Gammaproteobacteria</taxon>
        <taxon>Enterobacterales</taxon>
        <taxon>Morganellaceae</taxon>
        <taxon>Xenorhabdus</taxon>
    </lineage>
</organism>
<dbReference type="HOGENOM" id="CLU_2811453_0_0_6"/>
<reference evidence="1" key="1">
    <citation type="submission" date="2013-07" db="EMBL/GenBank/DDBJ databases">
        <title>Sub-species coevolution in mutualistic symbiosis.</title>
        <authorList>
            <person name="Murfin K."/>
            <person name="Klassen J."/>
            <person name="Lee M."/>
            <person name="Forst S."/>
            <person name="Stock P."/>
            <person name="Goodrich-Blair H."/>
        </authorList>
    </citation>
    <scope>NUCLEOTIDE SEQUENCE [LARGE SCALE GENOMIC DNA]</scope>
    <source>
        <strain evidence="1">Intermedium</strain>
    </source>
</reference>
<evidence type="ECO:0000313" key="2">
    <source>
        <dbReference type="Proteomes" id="UP000028480"/>
    </source>
</evidence>
<dbReference type="Proteomes" id="UP000028480">
    <property type="component" value="Unassembled WGS sequence"/>
</dbReference>
<gene>
    <name evidence="1" type="ORF">XBI1_810008</name>
</gene>
<proteinExistence type="predicted"/>
<evidence type="ECO:0000313" key="1">
    <source>
        <dbReference type="EMBL" id="CDH35085.1"/>
    </source>
</evidence>
<protein>
    <submittedName>
        <fullName evidence="1">Uncharacterized protein</fullName>
    </submittedName>
</protein>
<dbReference type="Gene3D" id="3.30.2310.20">
    <property type="entry name" value="RelE-like"/>
    <property type="match status" value="1"/>
</dbReference>
<comment type="caution">
    <text evidence="1">The sequence shown here is derived from an EMBL/GenBank/DDBJ whole genome shotgun (WGS) entry which is preliminary data.</text>
</comment>
<sequence>MKQREIEYSGQFQRDVKLAQKRHKDMGKLKELMKLINVTITVLRPSLLAIAPHADAESRVRKNPRDH</sequence>
<dbReference type="EMBL" id="CBTB010000292">
    <property type="protein sequence ID" value="CDH35085.1"/>
    <property type="molecule type" value="Genomic_DNA"/>
</dbReference>
<accession>A0A077QNW0</accession>
<dbReference type="AlphaFoldDB" id="A0A077QNW0"/>
<dbReference type="InterPro" id="IPR035093">
    <property type="entry name" value="RelE/ParE_toxin_dom_sf"/>
</dbReference>